<dbReference type="InterPro" id="IPR001460">
    <property type="entry name" value="PCN-bd_Tpept"/>
</dbReference>
<keyword evidence="4" id="KW-1185">Reference proteome</keyword>
<dbReference type="RefSeq" id="WP_161345559.1">
    <property type="nucleotide sequence ID" value="NZ_BMGW01000004.1"/>
</dbReference>
<dbReference type="OrthoDB" id="9762883at2"/>
<dbReference type="NCBIfam" id="NF000270">
    <property type="entry name" value="bla_class_D_alt"/>
    <property type="match status" value="1"/>
</dbReference>
<dbReference type="SUPFAM" id="SSF56601">
    <property type="entry name" value="beta-lactamase/transpeptidase-like"/>
    <property type="match status" value="1"/>
</dbReference>
<dbReference type="InterPro" id="IPR012338">
    <property type="entry name" value="Beta-lactam/transpept-like"/>
</dbReference>
<comment type="caution">
    <text evidence="3">The sequence shown here is derived from an EMBL/GenBank/DDBJ whole genome shotgun (WGS) entry which is preliminary data.</text>
</comment>
<feature type="domain" description="Penicillin-binding protein transpeptidase" evidence="2">
    <location>
        <begin position="22"/>
        <end position="238"/>
    </location>
</feature>
<dbReference type="AlphaFoldDB" id="A0A6L8VFQ7"/>
<keyword evidence="1" id="KW-0732">Signal</keyword>
<dbReference type="EMBL" id="WWNR01000004">
    <property type="protein sequence ID" value="MZQ89093.1"/>
    <property type="molecule type" value="Genomic_DNA"/>
</dbReference>
<feature type="chain" id="PRO_5026681914" evidence="1">
    <location>
        <begin position="17"/>
        <end position="262"/>
    </location>
</feature>
<evidence type="ECO:0000259" key="2">
    <source>
        <dbReference type="Pfam" id="PF00905"/>
    </source>
</evidence>
<dbReference type="Pfam" id="PF00905">
    <property type="entry name" value="Transpeptidase"/>
    <property type="match status" value="1"/>
</dbReference>
<feature type="signal peptide" evidence="1">
    <location>
        <begin position="1"/>
        <end position="16"/>
    </location>
</feature>
<organism evidence="3 4">
    <name type="scientific">Frigidibacter albus</name>
    <dbReference type="NCBI Taxonomy" id="1465486"/>
    <lineage>
        <taxon>Bacteria</taxon>
        <taxon>Pseudomonadati</taxon>
        <taxon>Pseudomonadota</taxon>
        <taxon>Alphaproteobacteria</taxon>
        <taxon>Rhodobacterales</taxon>
        <taxon>Paracoccaceae</taxon>
        <taxon>Frigidibacter</taxon>
    </lineage>
</organism>
<evidence type="ECO:0000313" key="3">
    <source>
        <dbReference type="EMBL" id="MZQ89093.1"/>
    </source>
</evidence>
<reference evidence="3 4" key="1">
    <citation type="submission" date="2020-01" db="EMBL/GenBank/DDBJ databases">
        <title>Frigidibacter albus SP32T (=CGMCC 1.13995T).</title>
        <authorList>
            <person name="Liao X."/>
        </authorList>
    </citation>
    <scope>NUCLEOTIDE SEQUENCE [LARGE SCALE GENOMIC DNA]</scope>
    <source>
        <strain evidence="3 4">SP32</strain>
    </source>
</reference>
<evidence type="ECO:0000313" key="4">
    <source>
        <dbReference type="Proteomes" id="UP000477083"/>
    </source>
</evidence>
<dbReference type="Gene3D" id="3.40.710.10">
    <property type="entry name" value="DD-peptidase/beta-lactamase superfamily"/>
    <property type="match status" value="1"/>
</dbReference>
<accession>A0A6L8VFQ7</accession>
<protein>
    <submittedName>
        <fullName evidence="3">Class D beta-lactamase</fullName>
    </submittedName>
</protein>
<name>A0A6L8VFQ7_9RHOB</name>
<sequence length="262" mass="28266">MILSLALLLPPAAAWAEPQALCTLVTDAATGAVLVEEGDCHSRTTPASTFKIPLAVMAYDAGLLSDAHAPVMAFRPGDPDWGGANWTRDTDPADWMRYSVVWYSQRLTHAMGAGTLARYAQAFGYGNADVSGDPGPGNGLDRAWIASSLQVSPHGQAAFLRALVQGTLPAAPQAMEHTRALVEQQEVGDWVLHGKTGGAYPRRADRSFDYARGWGWYVGWATQGKRTLVFVRLTQARERSESSPGLLTRDAFVQDWPGLAGR</sequence>
<proteinExistence type="predicted"/>
<gene>
    <name evidence="3" type="primary">blaOXA</name>
    <name evidence="3" type="ORF">GS660_08260</name>
</gene>
<evidence type="ECO:0000256" key="1">
    <source>
        <dbReference type="SAM" id="SignalP"/>
    </source>
</evidence>
<dbReference type="GO" id="GO:0008658">
    <property type="term" value="F:penicillin binding"/>
    <property type="evidence" value="ECO:0007669"/>
    <property type="project" value="InterPro"/>
</dbReference>
<dbReference type="Proteomes" id="UP000477083">
    <property type="component" value="Unassembled WGS sequence"/>
</dbReference>